<dbReference type="Pfam" id="PF13349">
    <property type="entry name" value="DUF4097"/>
    <property type="match status" value="1"/>
</dbReference>
<feature type="domain" description="DUF4097" evidence="2">
    <location>
        <begin position="114"/>
        <end position="332"/>
    </location>
</feature>
<proteinExistence type="predicted"/>
<gene>
    <name evidence="3" type="ORF">ALEPTO_LOCUS5419</name>
</gene>
<evidence type="ECO:0000313" key="3">
    <source>
        <dbReference type="EMBL" id="CAG8541196.1"/>
    </source>
</evidence>
<protein>
    <submittedName>
        <fullName evidence="3">11677_t:CDS:1</fullName>
    </submittedName>
</protein>
<feature type="compositionally biased region" description="Basic and acidic residues" evidence="1">
    <location>
        <begin position="323"/>
        <end position="332"/>
    </location>
</feature>
<name>A0A9N9AUF7_9GLOM</name>
<dbReference type="InterPro" id="IPR025164">
    <property type="entry name" value="Toastrack_DUF4097"/>
</dbReference>
<evidence type="ECO:0000313" key="4">
    <source>
        <dbReference type="Proteomes" id="UP000789508"/>
    </source>
</evidence>
<evidence type="ECO:0000259" key="2">
    <source>
        <dbReference type="Pfam" id="PF13349"/>
    </source>
</evidence>
<dbReference type="EMBL" id="CAJVPS010001520">
    <property type="protein sequence ID" value="CAG8541196.1"/>
    <property type="molecule type" value="Genomic_DNA"/>
</dbReference>
<sequence length="350" mass="38909">AKSTVSHDNTENLFYYMPILDDNIPDILDYAEIMKDTEQDGAQSFPWGDQNDCVPRIRWQGAKETLLDPDEISGVLYSVKGASSRGSVIIRQDDSEYDYINVTNRIYLSEESLQSEVKVNTQTTDKDFSMEIRTPSFDGPRPTRKCVRIDTVITFPKRVKHFTSLSVDVPNAWISTKDLNKLDFAYLNLRTSNGHITVDEVKIDSAEVETVNGHVRGDFIVIESLKVKNSNGALQVKASLDPWAEDVSIDARSINGQIDFNLADIAENQTVDFYAKSINGGITASIDDAFEGEFSASTLIGYVSVQGSNLHFDRNSRNNKAGYKGDQDDSKKSSRATLEAVTGSIELSFV</sequence>
<reference evidence="3" key="1">
    <citation type="submission" date="2021-06" db="EMBL/GenBank/DDBJ databases">
        <authorList>
            <person name="Kallberg Y."/>
            <person name="Tangrot J."/>
            <person name="Rosling A."/>
        </authorList>
    </citation>
    <scope>NUCLEOTIDE SEQUENCE</scope>
    <source>
        <strain evidence="3">FL130A</strain>
    </source>
</reference>
<keyword evidence="4" id="KW-1185">Reference proteome</keyword>
<feature type="region of interest" description="Disordered" evidence="1">
    <location>
        <begin position="316"/>
        <end position="335"/>
    </location>
</feature>
<feature type="non-terminal residue" evidence="3">
    <location>
        <position position="350"/>
    </location>
</feature>
<organism evidence="3 4">
    <name type="scientific">Ambispora leptoticha</name>
    <dbReference type="NCBI Taxonomy" id="144679"/>
    <lineage>
        <taxon>Eukaryota</taxon>
        <taxon>Fungi</taxon>
        <taxon>Fungi incertae sedis</taxon>
        <taxon>Mucoromycota</taxon>
        <taxon>Glomeromycotina</taxon>
        <taxon>Glomeromycetes</taxon>
        <taxon>Archaeosporales</taxon>
        <taxon>Ambisporaceae</taxon>
        <taxon>Ambispora</taxon>
    </lineage>
</organism>
<dbReference type="Proteomes" id="UP000789508">
    <property type="component" value="Unassembled WGS sequence"/>
</dbReference>
<dbReference type="AlphaFoldDB" id="A0A9N9AUF7"/>
<dbReference type="OrthoDB" id="5570013at2759"/>
<comment type="caution">
    <text evidence="3">The sequence shown here is derived from an EMBL/GenBank/DDBJ whole genome shotgun (WGS) entry which is preliminary data.</text>
</comment>
<accession>A0A9N9AUF7</accession>
<evidence type="ECO:0000256" key="1">
    <source>
        <dbReference type="SAM" id="MobiDB-lite"/>
    </source>
</evidence>